<evidence type="ECO:0000313" key="2">
    <source>
        <dbReference type="Proteomes" id="UP000027997"/>
    </source>
</evidence>
<gene>
    <name evidence="1" type="ORF">GV64_14860</name>
</gene>
<accession>A0A081KCH1</accession>
<organism evidence="1 2">
    <name type="scientific">Endozoicomonas elysicola</name>
    <dbReference type="NCBI Taxonomy" id="305900"/>
    <lineage>
        <taxon>Bacteria</taxon>
        <taxon>Pseudomonadati</taxon>
        <taxon>Pseudomonadota</taxon>
        <taxon>Gammaproteobacteria</taxon>
        <taxon>Oceanospirillales</taxon>
        <taxon>Endozoicomonadaceae</taxon>
        <taxon>Endozoicomonas</taxon>
    </lineage>
</organism>
<dbReference type="Proteomes" id="UP000027997">
    <property type="component" value="Unassembled WGS sequence"/>
</dbReference>
<protein>
    <submittedName>
        <fullName evidence="1">Uncharacterized protein</fullName>
    </submittedName>
</protein>
<proteinExistence type="predicted"/>
<comment type="caution">
    <text evidence="1">The sequence shown here is derived from an EMBL/GenBank/DDBJ whole genome shotgun (WGS) entry which is preliminary data.</text>
</comment>
<sequence length="92" mass="10783">MLRRADDHHQHLEKVSPEAIGYSKDAKDKLCRDLITGIMYVRKMFKLHPERVTLEGILTQWKRPEDRPTRAEVHQFVLTRNALGYLRAITAT</sequence>
<keyword evidence="2" id="KW-1185">Reference proteome</keyword>
<dbReference type="AlphaFoldDB" id="A0A081KCH1"/>
<dbReference type="EMBL" id="JOJP01000001">
    <property type="protein sequence ID" value="KEI71847.1"/>
    <property type="molecule type" value="Genomic_DNA"/>
</dbReference>
<name>A0A081KCH1_9GAMM</name>
<evidence type="ECO:0000313" key="1">
    <source>
        <dbReference type="EMBL" id="KEI71847.1"/>
    </source>
</evidence>
<reference evidence="1 2" key="1">
    <citation type="submission" date="2014-06" db="EMBL/GenBank/DDBJ databases">
        <title>Whole Genome Sequences of Three Symbiotic Endozoicomonas Bacteria.</title>
        <authorList>
            <person name="Neave M.J."/>
            <person name="Apprill A."/>
            <person name="Voolstra C.R."/>
        </authorList>
    </citation>
    <scope>NUCLEOTIDE SEQUENCE [LARGE SCALE GENOMIC DNA]</scope>
    <source>
        <strain evidence="1 2">DSM 22380</strain>
    </source>
</reference>